<dbReference type="AlphaFoldDB" id="A0A939QP48"/>
<gene>
    <name evidence="1" type="ORF">J5V96_11905</name>
</gene>
<protein>
    <submittedName>
        <fullName evidence="1">Uncharacterized protein</fullName>
    </submittedName>
</protein>
<proteinExistence type="predicted"/>
<dbReference type="Proteomes" id="UP000680132">
    <property type="component" value="Unassembled WGS sequence"/>
</dbReference>
<sequence>MAAKHKHSCSLDILDIQPDTPAEAWAALWGAEEVSRDTEAEDLWAVLTPADER</sequence>
<reference evidence="1" key="1">
    <citation type="submission" date="2021-03" db="EMBL/GenBank/DDBJ databases">
        <title>Microbacterium sp. nov., a novel actinobacterium isolated from cow dung.</title>
        <authorList>
            <person name="Zhang L."/>
        </authorList>
    </citation>
    <scope>NUCLEOTIDE SEQUENCE</scope>
    <source>
        <strain evidence="1">NEAU-LLB</strain>
    </source>
</reference>
<keyword evidence="2" id="KW-1185">Reference proteome</keyword>
<accession>A0A939QP48</accession>
<dbReference type="EMBL" id="JAGFOA010000004">
    <property type="protein sequence ID" value="MBO3664210.1"/>
    <property type="molecule type" value="Genomic_DNA"/>
</dbReference>
<dbReference type="RefSeq" id="WP_208504033.1">
    <property type="nucleotide sequence ID" value="NZ_JAGFOA010000004.1"/>
</dbReference>
<name>A0A939QP48_9MICO</name>
<comment type="caution">
    <text evidence="1">The sequence shown here is derived from an EMBL/GenBank/DDBJ whole genome shotgun (WGS) entry which is preliminary data.</text>
</comment>
<organism evidence="1 2">
    <name type="scientific">Microbacterium stercoris</name>
    <dbReference type="NCBI Taxonomy" id="2820289"/>
    <lineage>
        <taxon>Bacteria</taxon>
        <taxon>Bacillati</taxon>
        <taxon>Actinomycetota</taxon>
        <taxon>Actinomycetes</taxon>
        <taxon>Micrococcales</taxon>
        <taxon>Microbacteriaceae</taxon>
        <taxon>Microbacterium</taxon>
    </lineage>
</organism>
<evidence type="ECO:0000313" key="1">
    <source>
        <dbReference type="EMBL" id="MBO3664210.1"/>
    </source>
</evidence>
<evidence type="ECO:0000313" key="2">
    <source>
        <dbReference type="Proteomes" id="UP000680132"/>
    </source>
</evidence>